<name>A0AA97CUU1_9ACTN</name>
<dbReference type="GO" id="GO:0000976">
    <property type="term" value="F:transcription cis-regulatory region binding"/>
    <property type="evidence" value="ECO:0007669"/>
    <property type="project" value="TreeGrafter"/>
</dbReference>
<protein>
    <recommendedName>
        <fullName evidence="4">HTH tetR-type domain-containing protein</fullName>
    </recommendedName>
</protein>
<dbReference type="PANTHER" id="PTHR30055:SF234">
    <property type="entry name" value="HTH-TYPE TRANSCRIPTIONAL REGULATOR BETI"/>
    <property type="match status" value="1"/>
</dbReference>
<dbReference type="Pfam" id="PF00440">
    <property type="entry name" value="TetR_N"/>
    <property type="match status" value="1"/>
</dbReference>
<keyword evidence="1" id="KW-0805">Transcription regulation</keyword>
<evidence type="ECO:0000256" key="3">
    <source>
        <dbReference type="ARBA" id="ARBA00023163"/>
    </source>
</evidence>
<gene>
    <name evidence="5" type="ORF">MP11Mi_13120</name>
</gene>
<dbReference type="InterPro" id="IPR050109">
    <property type="entry name" value="HTH-type_TetR-like_transc_reg"/>
</dbReference>
<reference evidence="5" key="1">
    <citation type="submission" date="2023-06" db="EMBL/GenBank/DDBJ databases">
        <title>Gordonia sp. nov. and Pseudochrobactrum sp. nov., two species isolated from the burying beetle Nicrophorus vespilloides.</title>
        <authorList>
            <person name="Poehlein A."/>
            <person name="Guzman J."/>
            <person name="Daniel R."/>
            <person name="Vilcinskas A."/>
        </authorList>
    </citation>
    <scope>NUCLEOTIDE SEQUENCE</scope>
    <source>
        <strain evidence="5">MP11Mi</strain>
    </source>
</reference>
<feature type="domain" description="HTH tetR-type" evidence="4">
    <location>
        <begin position="40"/>
        <end position="72"/>
    </location>
</feature>
<accession>A0AA97CUU1</accession>
<dbReference type="EMBL" id="CP128986">
    <property type="protein sequence ID" value="WOC12229.1"/>
    <property type="molecule type" value="Genomic_DNA"/>
</dbReference>
<dbReference type="PANTHER" id="PTHR30055">
    <property type="entry name" value="HTH-TYPE TRANSCRIPTIONAL REGULATOR RUTR"/>
    <property type="match status" value="1"/>
</dbReference>
<evidence type="ECO:0000259" key="4">
    <source>
        <dbReference type="Pfam" id="PF00440"/>
    </source>
</evidence>
<evidence type="ECO:0000313" key="5">
    <source>
        <dbReference type="EMBL" id="WOC12229.1"/>
    </source>
</evidence>
<organism evidence="5">
    <name type="scientific">Gordonia sp. MP11Mi</name>
    <dbReference type="NCBI Taxonomy" id="3022769"/>
    <lineage>
        <taxon>Bacteria</taxon>
        <taxon>Bacillati</taxon>
        <taxon>Actinomycetota</taxon>
        <taxon>Actinomycetes</taxon>
        <taxon>Mycobacteriales</taxon>
        <taxon>Gordoniaceae</taxon>
        <taxon>Gordonia</taxon>
    </lineage>
</organism>
<keyword evidence="2" id="KW-0238">DNA-binding</keyword>
<dbReference type="AlphaFoldDB" id="A0AA97CUU1"/>
<keyword evidence="3" id="KW-0804">Transcription</keyword>
<evidence type="ECO:0000256" key="1">
    <source>
        <dbReference type="ARBA" id="ARBA00023015"/>
    </source>
</evidence>
<dbReference type="GO" id="GO:0003700">
    <property type="term" value="F:DNA-binding transcription factor activity"/>
    <property type="evidence" value="ECO:0007669"/>
    <property type="project" value="TreeGrafter"/>
</dbReference>
<dbReference type="Gene3D" id="1.10.357.10">
    <property type="entry name" value="Tetracycline Repressor, domain 2"/>
    <property type="match status" value="1"/>
</dbReference>
<proteinExistence type="predicted"/>
<dbReference type="InterPro" id="IPR009057">
    <property type="entry name" value="Homeodomain-like_sf"/>
</dbReference>
<dbReference type="SUPFAM" id="SSF46689">
    <property type="entry name" value="Homeodomain-like"/>
    <property type="match status" value="1"/>
</dbReference>
<dbReference type="InterPro" id="IPR001647">
    <property type="entry name" value="HTH_TetR"/>
</dbReference>
<sequence>MAEVAWRLTSAAAPHTVMNMFDERVQTRRDQQREQTRARIVETAQRLFVSEGFQATTIRKIAQAAAVSVGSVMAVGDKDSLLLMTFDRWIGAVHAQRAAEEPRPIGSPVQAVGEAVQPFLDLFSANPGLSREYGAILARGAHRTEVFGALATTLKGEFEQIARVARPDEAAPAAARALYYGYLGLLRAASASGQDPQIVRAGLEDIAATVLRTD</sequence>
<evidence type="ECO:0000256" key="2">
    <source>
        <dbReference type="ARBA" id="ARBA00023125"/>
    </source>
</evidence>